<evidence type="ECO:0000313" key="1">
    <source>
        <dbReference type="EMBL" id="CAL95244.1"/>
    </source>
</evidence>
<gene>
    <name evidence="1" type="ordered locus">azo2627</name>
</gene>
<dbReference type="eggNOG" id="ENOG50347AV">
    <property type="taxonomic scope" value="Bacteria"/>
</dbReference>
<dbReference type="Proteomes" id="UP000002588">
    <property type="component" value="Chromosome"/>
</dbReference>
<name>A1K8T9_AZOSB</name>
<organism evidence="1 2">
    <name type="scientific">Azoarcus sp. (strain BH72)</name>
    <dbReference type="NCBI Taxonomy" id="418699"/>
    <lineage>
        <taxon>Bacteria</taxon>
        <taxon>Pseudomonadati</taxon>
        <taxon>Pseudomonadota</taxon>
        <taxon>Betaproteobacteria</taxon>
        <taxon>Rhodocyclales</taxon>
        <taxon>Zoogloeaceae</taxon>
        <taxon>Azoarcus</taxon>
    </lineage>
</organism>
<dbReference type="HOGENOM" id="CLU_1164001_0_0_4"/>
<accession>A1K8T9</accession>
<dbReference type="AlphaFoldDB" id="A1K8T9"/>
<sequence length="238" mass="27533">MSKMDASEKLVQDHLLHRGYVDVVYEPDGNVPPDFLVNGNIAIEVRRLNQNHFDGPTSAGLEEVAIPLWKKVKALLESMGPPTNGETWFVHFRFSRPVEGWKTLEGKLRSGLQTFAKATNQNPMIVARGQNFELEVFCRASKVHEAMFIMAGCADQESGGWLLSEMETNIRHCASEKERKISKVRPKYPEWWLALVDHIGYSLDEFERELFRDQVSITHNWDRIVIIDPRDHKRWFEI</sequence>
<keyword evidence="2" id="KW-1185">Reference proteome</keyword>
<dbReference type="KEGG" id="azo:azo2627"/>
<dbReference type="EMBL" id="AM406670">
    <property type="protein sequence ID" value="CAL95244.1"/>
    <property type="molecule type" value="Genomic_DNA"/>
</dbReference>
<proteinExistence type="predicted"/>
<protein>
    <submittedName>
        <fullName evidence="1">Uncharacterized protein</fullName>
    </submittedName>
</protein>
<reference evidence="1 2" key="1">
    <citation type="journal article" date="2006" name="Nat. Biotechnol.">
        <title>Complete genome of the mutualistic, N2-fixing grass endophyte Azoarcus sp. strain BH72.</title>
        <authorList>
            <person name="Krause A."/>
            <person name="Ramakumar A."/>
            <person name="Bartels D."/>
            <person name="Battistoni F."/>
            <person name="Bekel T."/>
            <person name="Boch J."/>
            <person name="Boehm M."/>
            <person name="Friedrich F."/>
            <person name="Hurek T."/>
            <person name="Krause L."/>
            <person name="Linke B."/>
            <person name="McHardy A.C."/>
            <person name="Sarkar A."/>
            <person name="Schneiker S."/>
            <person name="Syed A.A."/>
            <person name="Thauer R."/>
            <person name="Vorhoelter F.-J."/>
            <person name="Weidner S."/>
            <person name="Puehler A."/>
            <person name="Reinhold-Hurek B."/>
            <person name="Kaiser O."/>
            <person name="Goesmann A."/>
        </authorList>
    </citation>
    <scope>NUCLEOTIDE SEQUENCE [LARGE SCALE GENOMIC DNA]</scope>
    <source>
        <strain evidence="1 2">BH72</strain>
    </source>
</reference>
<evidence type="ECO:0000313" key="2">
    <source>
        <dbReference type="Proteomes" id="UP000002588"/>
    </source>
</evidence>